<comment type="cofactor">
    <cofactor evidence="6">
        <name>Mg(2+)</name>
        <dbReference type="ChEBI" id="CHEBI:18420"/>
    </cofactor>
    <text evidence="6">Binds 1 Mg(2+) ion per monomer.</text>
</comment>
<evidence type="ECO:0000313" key="10">
    <source>
        <dbReference type="EMBL" id="CUV37882.1"/>
    </source>
</evidence>
<dbReference type="EMBL" id="LN899825">
    <property type="protein sequence ID" value="CUV33951.1"/>
    <property type="molecule type" value="Genomic_DNA"/>
</dbReference>
<evidence type="ECO:0000259" key="7">
    <source>
        <dbReference type="Pfam" id="PF04321"/>
    </source>
</evidence>
<dbReference type="SUPFAM" id="SSF51735">
    <property type="entry name" value="NAD(P)-binding Rossmann-fold domains"/>
    <property type="match status" value="1"/>
</dbReference>
<evidence type="ECO:0000313" key="8">
    <source>
        <dbReference type="EMBL" id="CUV21610.1"/>
    </source>
</evidence>
<dbReference type="EMBL" id="LN899822">
    <property type="protein sequence ID" value="CUV60009.1"/>
    <property type="molecule type" value="Genomic_DNA"/>
</dbReference>
<dbReference type="InterPro" id="IPR005913">
    <property type="entry name" value="dTDP_dehydrorham_reduct"/>
</dbReference>
<dbReference type="GO" id="GO:0019305">
    <property type="term" value="P:dTDP-rhamnose biosynthetic process"/>
    <property type="evidence" value="ECO:0007669"/>
    <property type="project" value="UniProtKB-UniPathway"/>
</dbReference>
<accession>A0A0S4UH81</accession>
<comment type="catalytic activity">
    <reaction evidence="5 6">
        <text>dTDP-beta-L-rhamnose + NADP(+) = dTDP-4-dehydro-beta-L-rhamnose + NADPH + H(+)</text>
        <dbReference type="Rhea" id="RHEA:21796"/>
        <dbReference type="ChEBI" id="CHEBI:15378"/>
        <dbReference type="ChEBI" id="CHEBI:57510"/>
        <dbReference type="ChEBI" id="CHEBI:57783"/>
        <dbReference type="ChEBI" id="CHEBI:58349"/>
        <dbReference type="ChEBI" id="CHEBI:62830"/>
        <dbReference type="EC" id="1.1.1.133"/>
    </reaction>
</comment>
<evidence type="ECO:0000256" key="5">
    <source>
        <dbReference type="ARBA" id="ARBA00048200"/>
    </source>
</evidence>
<dbReference type="AlphaFoldDB" id="A0A0S4UH81"/>
<keyword evidence="6" id="KW-0521">NADP</keyword>
<organism evidence="8">
    <name type="scientific">Ralstonia solanacearum</name>
    <name type="common">Pseudomonas solanacearum</name>
    <dbReference type="NCBI Taxonomy" id="305"/>
    <lineage>
        <taxon>Bacteria</taxon>
        <taxon>Pseudomonadati</taxon>
        <taxon>Pseudomonadota</taxon>
        <taxon>Betaproteobacteria</taxon>
        <taxon>Burkholderiales</taxon>
        <taxon>Burkholderiaceae</taxon>
        <taxon>Ralstonia</taxon>
        <taxon>Ralstonia solanacearum species complex</taxon>
    </lineage>
</organism>
<dbReference type="InterPro" id="IPR036291">
    <property type="entry name" value="NAD(P)-bd_dom_sf"/>
</dbReference>
<evidence type="ECO:0000256" key="1">
    <source>
        <dbReference type="ARBA" id="ARBA00004781"/>
    </source>
</evidence>
<dbReference type="EMBL" id="LN899826">
    <property type="protein sequence ID" value="CUV37882.1"/>
    <property type="molecule type" value="Genomic_DNA"/>
</dbReference>
<evidence type="ECO:0000313" key="9">
    <source>
        <dbReference type="EMBL" id="CUV33951.1"/>
    </source>
</evidence>
<evidence type="ECO:0000256" key="6">
    <source>
        <dbReference type="RuleBase" id="RU364082"/>
    </source>
</evidence>
<dbReference type="GO" id="GO:0008831">
    <property type="term" value="F:dTDP-4-dehydrorhamnose reductase activity"/>
    <property type="evidence" value="ECO:0007669"/>
    <property type="project" value="UniProtKB-EC"/>
</dbReference>
<comment type="pathway">
    <text evidence="1 6">Carbohydrate biosynthesis; dTDP-L-rhamnose biosynthesis.</text>
</comment>
<dbReference type="UniPathway" id="UPA00124"/>
<dbReference type="Gene3D" id="3.40.50.720">
    <property type="entry name" value="NAD(P)-binding Rossmann-like Domain"/>
    <property type="match status" value="1"/>
</dbReference>
<evidence type="ECO:0000313" key="11">
    <source>
        <dbReference type="EMBL" id="CUV60009.1"/>
    </source>
</evidence>
<dbReference type="EMBL" id="LN899823">
    <property type="protein sequence ID" value="CUV21610.1"/>
    <property type="molecule type" value="Genomic_DNA"/>
</dbReference>
<dbReference type="EC" id="1.1.1.133" evidence="3 6"/>
<gene>
    <name evidence="11" type="ORF">RD1301_v1_660019</name>
    <name evidence="8" type="ORF">RUN1744_v1_40065</name>
    <name evidence="9" type="ORF">TD1301_v1_650003</name>
    <name evidence="10" type="ORF">TF3108_v1_50003</name>
</gene>
<protein>
    <recommendedName>
        <fullName evidence="4 6">dTDP-4-dehydrorhamnose reductase</fullName>
        <ecNumber evidence="3 6">1.1.1.133</ecNumber>
    </recommendedName>
</protein>
<evidence type="ECO:0000256" key="4">
    <source>
        <dbReference type="ARBA" id="ARBA00017099"/>
    </source>
</evidence>
<sequence>MNVLITGARGYLGALLSAALSGSHDVVRTSRGDISNSLFQYLDVTDADCVKRVVAATVPDVIIHAAAMANLSVCEANPEAAFLVNAEGTLNVVQAANEVGARVLFISTLAASNPSIVYGRSKSAAEEHVKHVRMGHEIVQLSMTFGLSPNRASRRPFNKMLESFQTGKPRIYDNAWLFQPTCTEHVIAIVRQLLCRPFEGRRLAVTVDKRCTMYDIANDLLGPALVKGAALYRDREVVCIEADHLSRLGLPTMTYATMLQRMRIQLLTCAPDGMPNAMPA</sequence>
<reference evidence="8" key="1">
    <citation type="submission" date="2015-10" db="EMBL/GenBank/DDBJ databases">
        <authorList>
            <person name="Gilbert D.G."/>
        </authorList>
    </citation>
    <scope>NUCLEOTIDE SEQUENCE</scope>
    <source>
        <strain evidence="8">Phyl III-seqv23</strain>
    </source>
</reference>
<name>A0A0S4UH81_RALSL</name>
<evidence type="ECO:0000256" key="3">
    <source>
        <dbReference type="ARBA" id="ARBA00012929"/>
    </source>
</evidence>
<proteinExistence type="inferred from homology"/>
<comment type="function">
    <text evidence="6">Catalyzes the reduction of dTDP-6-deoxy-L-lyxo-4-hexulose to yield dTDP-L-rhamnose.</text>
</comment>
<dbReference type="PANTHER" id="PTHR10491:SF4">
    <property type="entry name" value="METHIONINE ADENOSYLTRANSFERASE 2 SUBUNIT BETA"/>
    <property type="match status" value="1"/>
</dbReference>
<dbReference type="InterPro" id="IPR029903">
    <property type="entry name" value="RmlD-like-bd"/>
</dbReference>
<dbReference type="PANTHER" id="PTHR10491">
    <property type="entry name" value="DTDP-4-DEHYDRORHAMNOSE REDUCTASE"/>
    <property type="match status" value="1"/>
</dbReference>
<evidence type="ECO:0000256" key="2">
    <source>
        <dbReference type="ARBA" id="ARBA00010944"/>
    </source>
</evidence>
<feature type="domain" description="RmlD-like substrate binding" evidence="7">
    <location>
        <begin position="1"/>
        <end position="224"/>
    </location>
</feature>
<comment type="similarity">
    <text evidence="2 6">Belongs to the dTDP-4-dehydrorhamnose reductase family.</text>
</comment>
<keyword evidence="6" id="KW-0560">Oxidoreductase</keyword>
<dbReference type="Pfam" id="PF04321">
    <property type="entry name" value="RmlD_sub_bind"/>
    <property type="match status" value="1"/>
</dbReference>